<dbReference type="AlphaFoldDB" id="A0A845LA81"/>
<feature type="domain" description="MacB-like periplasmic core" evidence="9">
    <location>
        <begin position="16"/>
        <end position="238"/>
    </location>
</feature>
<keyword evidence="3 7" id="KW-0812">Transmembrane</keyword>
<evidence type="ECO:0000259" key="9">
    <source>
        <dbReference type="Pfam" id="PF12704"/>
    </source>
</evidence>
<keyword evidence="11" id="KW-1185">Reference proteome</keyword>
<keyword evidence="5 7" id="KW-0472">Membrane</keyword>
<dbReference type="InterPro" id="IPR025857">
    <property type="entry name" value="MacB_PCD"/>
</dbReference>
<evidence type="ECO:0000256" key="1">
    <source>
        <dbReference type="ARBA" id="ARBA00004651"/>
    </source>
</evidence>
<evidence type="ECO:0000256" key="7">
    <source>
        <dbReference type="SAM" id="Phobius"/>
    </source>
</evidence>
<dbReference type="OrthoDB" id="6313at2"/>
<dbReference type="GO" id="GO:0022857">
    <property type="term" value="F:transmembrane transporter activity"/>
    <property type="evidence" value="ECO:0007669"/>
    <property type="project" value="TreeGrafter"/>
</dbReference>
<dbReference type="Proteomes" id="UP000471031">
    <property type="component" value="Unassembled WGS sequence"/>
</dbReference>
<accession>A0A845LA81</accession>
<feature type="domain" description="ABC3 transporter permease C-terminal" evidence="8">
    <location>
        <begin position="270"/>
        <end position="378"/>
    </location>
</feature>
<dbReference type="InterPro" id="IPR050250">
    <property type="entry name" value="Macrolide_Exporter_MacB"/>
</dbReference>
<comment type="similarity">
    <text evidence="6">Belongs to the ABC-4 integral membrane protein family.</text>
</comment>
<organism evidence="10 11">
    <name type="scientific">Heliomicrobium gestii</name>
    <name type="common">Heliobacterium gestii</name>
    <dbReference type="NCBI Taxonomy" id="2699"/>
    <lineage>
        <taxon>Bacteria</taxon>
        <taxon>Bacillati</taxon>
        <taxon>Bacillota</taxon>
        <taxon>Clostridia</taxon>
        <taxon>Eubacteriales</taxon>
        <taxon>Heliobacteriaceae</taxon>
        <taxon>Heliomicrobium</taxon>
    </lineage>
</organism>
<evidence type="ECO:0000256" key="6">
    <source>
        <dbReference type="ARBA" id="ARBA00038076"/>
    </source>
</evidence>
<feature type="transmembrane region" description="Helical" evidence="7">
    <location>
        <begin position="309"/>
        <end position="336"/>
    </location>
</feature>
<proteinExistence type="inferred from homology"/>
<name>A0A845LA81_HELGE</name>
<protein>
    <submittedName>
        <fullName evidence="10">FtsX-like permease family protein</fullName>
    </submittedName>
</protein>
<feature type="transmembrane region" description="Helical" evidence="7">
    <location>
        <begin position="17"/>
        <end position="37"/>
    </location>
</feature>
<evidence type="ECO:0000313" key="11">
    <source>
        <dbReference type="Proteomes" id="UP000471031"/>
    </source>
</evidence>
<evidence type="ECO:0000256" key="3">
    <source>
        <dbReference type="ARBA" id="ARBA00022692"/>
    </source>
</evidence>
<dbReference type="PANTHER" id="PTHR30572:SF4">
    <property type="entry name" value="ABC TRANSPORTER PERMEASE YTRF"/>
    <property type="match status" value="1"/>
</dbReference>
<dbReference type="Pfam" id="PF02687">
    <property type="entry name" value="FtsX"/>
    <property type="match status" value="1"/>
</dbReference>
<evidence type="ECO:0000256" key="4">
    <source>
        <dbReference type="ARBA" id="ARBA00022989"/>
    </source>
</evidence>
<keyword evidence="4 7" id="KW-1133">Transmembrane helix</keyword>
<gene>
    <name evidence="10" type="ORF">GTO89_02185</name>
</gene>
<evidence type="ECO:0000259" key="8">
    <source>
        <dbReference type="Pfam" id="PF02687"/>
    </source>
</evidence>
<evidence type="ECO:0000256" key="2">
    <source>
        <dbReference type="ARBA" id="ARBA00022475"/>
    </source>
</evidence>
<dbReference type="InterPro" id="IPR003838">
    <property type="entry name" value="ABC3_permease_C"/>
</dbReference>
<evidence type="ECO:0000313" key="10">
    <source>
        <dbReference type="EMBL" id="MZP41840.1"/>
    </source>
</evidence>
<comment type="caution">
    <text evidence="10">The sequence shown here is derived from an EMBL/GenBank/DDBJ whole genome shotgun (WGS) entry which is preliminary data.</text>
</comment>
<dbReference type="GO" id="GO:0005886">
    <property type="term" value="C:plasma membrane"/>
    <property type="evidence" value="ECO:0007669"/>
    <property type="project" value="UniProtKB-SubCell"/>
</dbReference>
<dbReference type="PANTHER" id="PTHR30572">
    <property type="entry name" value="MEMBRANE COMPONENT OF TRANSPORTER-RELATED"/>
    <property type="match status" value="1"/>
</dbReference>
<dbReference type="EMBL" id="WXEX01000002">
    <property type="protein sequence ID" value="MZP41840.1"/>
    <property type="molecule type" value="Genomic_DNA"/>
</dbReference>
<evidence type="ECO:0000256" key="5">
    <source>
        <dbReference type="ARBA" id="ARBA00023136"/>
    </source>
</evidence>
<keyword evidence="2" id="KW-1003">Cell membrane</keyword>
<feature type="transmembrane region" description="Helical" evidence="7">
    <location>
        <begin position="261"/>
        <end position="283"/>
    </location>
</feature>
<dbReference type="Pfam" id="PF12704">
    <property type="entry name" value="MacB_PCD"/>
    <property type="match status" value="1"/>
</dbReference>
<feature type="transmembrane region" description="Helical" evidence="7">
    <location>
        <begin position="359"/>
        <end position="380"/>
    </location>
</feature>
<reference evidence="10 11" key="1">
    <citation type="submission" date="2020-01" db="EMBL/GenBank/DDBJ databases">
        <title>Whole genome sequence of Heliobacterium gestii DSM 11169.</title>
        <authorList>
            <person name="Kyndt J.A."/>
            <person name="Meyer T.E."/>
        </authorList>
    </citation>
    <scope>NUCLEOTIDE SEQUENCE [LARGE SCALE GENOMIC DNA]</scope>
    <source>
        <strain evidence="10 11">DSM 11169</strain>
    </source>
</reference>
<comment type="subcellular location">
    <subcellularLocation>
        <location evidence="1">Cell membrane</location>
        <topology evidence="1">Multi-pass membrane protein</topology>
    </subcellularLocation>
</comment>
<sequence length="400" mass="42775">MIRIVWQSLRRRRVQSVAALTGIAVGVAILTAVYLLYQGLEEGVRVGANRVGADLLVIPAEVNVEPGQALFTGAPLNIYMPKQYAQEVERLPGVRQVEGRFFTQTLNESCCTLQEELRLIGVDPQIGGTLASLAPALQGKELNPDEILVGSQIVGGIPGNRIFVHGELFRIAAVLDATGTGLDKSILMPGDTARRLAKGSKELQGFWQKAGPPEDLLSELLVHVNDPREGKAVADAIGRLGPLRVLQTNEMFQQTKQQMHLIFTLLTGAGLLAVAASAIQLAARFAGATWERKGEWGLYRALGASRRQLLQLVLAEALLLSVGGAAIGLLLGGLLYSETLSLIRSYHAIPFLVPTWDRLAITAGAAISLFTGIGLAAAGITAHRVANIPPWLAMVRGDVD</sequence>
<dbReference type="RefSeq" id="WP_161260436.1">
    <property type="nucleotide sequence ID" value="NZ_JAFBDC010000002.1"/>
</dbReference>